<evidence type="ECO:0000259" key="1">
    <source>
        <dbReference type="SMART" id="SM01126"/>
    </source>
</evidence>
<dbReference type="InterPro" id="IPR024445">
    <property type="entry name" value="Tnp_ISXO2-like"/>
</dbReference>
<dbReference type="Pfam" id="PF12760">
    <property type="entry name" value="Zn_ribbon_IS1595"/>
    <property type="match status" value="1"/>
</dbReference>
<proteinExistence type="predicted"/>
<evidence type="ECO:0000313" key="3">
    <source>
        <dbReference type="Proteomes" id="UP000886687"/>
    </source>
</evidence>
<dbReference type="NCBIfam" id="NF033547">
    <property type="entry name" value="transpos_IS1595"/>
    <property type="match status" value="1"/>
</dbReference>
<organism evidence="2 3">
    <name type="scientific">Candidatus Thiodiazotropha lotti</name>
    <dbReference type="NCBI Taxonomy" id="2792787"/>
    <lineage>
        <taxon>Bacteria</taxon>
        <taxon>Pseudomonadati</taxon>
        <taxon>Pseudomonadota</taxon>
        <taxon>Gammaproteobacteria</taxon>
        <taxon>Chromatiales</taxon>
        <taxon>Sedimenticolaceae</taxon>
        <taxon>Candidatus Thiodiazotropha</taxon>
    </lineage>
</organism>
<dbReference type="Pfam" id="PF12762">
    <property type="entry name" value="DDE_Tnp_IS1595"/>
    <property type="match status" value="1"/>
</dbReference>
<dbReference type="AlphaFoldDB" id="A0A9E4K902"/>
<accession>A0A9E4K902</accession>
<dbReference type="EMBL" id="JAEPDI010000039">
    <property type="protein sequence ID" value="MCG7941424.1"/>
    <property type="molecule type" value="Genomic_DNA"/>
</dbReference>
<protein>
    <submittedName>
        <fullName evidence="2">IS1595 family transposase</fullName>
    </submittedName>
</protein>
<dbReference type="InterPro" id="IPR024442">
    <property type="entry name" value="Transposase_Zn_ribbon"/>
</dbReference>
<feature type="domain" description="ISXO2-like transposase" evidence="1">
    <location>
        <begin position="135"/>
        <end position="280"/>
    </location>
</feature>
<dbReference type="SMART" id="SM01126">
    <property type="entry name" value="DDE_Tnp_IS1595"/>
    <property type="match status" value="1"/>
</dbReference>
<comment type="caution">
    <text evidence="2">The sequence shown here is derived from an EMBL/GenBank/DDBJ whole genome shotgun (WGS) entry which is preliminary data.</text>
</comment>
<dbReference type="Proteomes" id="UP000886687">
    <property type="component" value="Unassembled WGS sequence"/>
</dbReference>
<evidence type="ECO:0000313" key="2">
    <source>
        <dbReference type="EMBL" id="MCG7941424.1"/>
    </source>
</evidence>
<reference evidence="2" key="1">
    <citation type="journal article" date="2021" name="Proc. Natl. Acad. Sci. U.S.A.">
        <title>Global biogeography of chemosynthetic symbionts reveals both localized and globally distributed symbiont groups. .</title>
        <authorList>
            <person name="Osvatic J.T."/>
            <person name="Wilkins L.G.E."/>
            <person name="Leibrecht L."/>
            <person name="Leray M."/>
            <person name="Zauner S."/>
            <person name="Polzin J."/>
            <person name="Camacho Y."/>
            <person name="Gros O."/>
            <person name="van Gils J.A."/>
            <person name="Eisen J.A."/>
            <person name="Petersen J.M."/>
            <person name="Yuen B."/>
        </authorList>
    </citation>
    <scope>NUCLEOTIDE SEQUENCE</scope>
    <source>
        <strain evidence="2">MAGL173</strain>
    </source>
</reference>
<name>A0A9E4K902_9GAMM</name>
<sequence>MPKNTIQFQKGLGLHEFLEKNGTDAQCSQALYQLRWPTGFVCPECGNTTGCKLKSRKIYQCHKCHHQTSLTAGTIFHGTKLPLRKWFLAIYLLTQRKKSISALQLSREIGVNYDTAWKLKHKLMQVMMERQRKKKLTGRIEMDDAYIGGEKPGKRGRGSRNKVPFVAAVETTQDGRPLKIHLRRVHGFRSKEIARYAKSSLVSGSTVHTDGLYCFRAVTEAECEHRAVVTGGGRKSAQHSNFKWGNTMLGNVKNSLQGTFHAIREKHVPRYLAEFEYRFNRRFDLPAMIERLLFVALRTPPMPYRFLRMAEVYG</sequence>
<gene>
    <name evidence="2" type="ORF">JAZ04_21545</name>
</gene>